<dbReference type="InterPro" id="IPR036259">
    <property type="entry name" value="MFS_trans_sf"/>
</dbReference>
<keyword evidence="8" id="KW-1185">Reference proteome</keyword>
<dbReference type="PROSITE" id="PS00216">
    <property type="entry name" value="SUGAR_TRANSPORT_1"/>
    <property type="match status" value="1"/>
</dbReference>
<accession>A0ABN3PDJ6</accession>
<sequence length="418" mass="42888">MRKVPDASAGAPDTPAASPRGFAGLLAVANMGLWISLIPPVLVTLQLRLEELDPAAKERNAGIVLGVGAFLALVGNPLAGRLSDRTASRFGRRRPWLVGGMAAGTAGLAVVALVPSLPVILAGWCLAQLSFNATLAALAATIPDQVPAERRGSMSGVLGLTQIIAIIAGVGLVAALPGLAAKFLVPAVLGTVLVAVFALLLPDRRLSEPAAPFSLREFAGTFWVSPRRHPDFGYAWLTRFLVSFGVFAPLTYLAFFLPDRAGVAEDDVDETVALLVVIGLGCTAITSVLGGWLSDRAGRRKPFVIGSGAVLAAGIGLLAPATALPQVIVAQIVLGVAGGMFLAVDMALITQVLPDPDTAAKDLGVINIANTLPQSLAPAVGSLFLGLGGGENYPAFYAFAALCALAGAVFVTRIKGVR</sequence>
<keyword evidence="3 5" id="KW-1133">Transmembrane helix</keyword>
<feature type="transmembrane region" description="Helical" evidence="5">
    <location>
        <begin position="328"/>
        <end position="353"/>
    </location>
</feature>
<dbReference type="PANTHER" id="PTHR23528">
    <property type="match status" value="1"/>
</dbReference>
<feature type="transmembrane region" description="Helical" evidence="5">
    <location>
        <begin position="393"/>
        <end position="412"/>
    </location>
</feature>
<feature type="transmembrane region" description="Helical" evidence="5">
    <location>
        <begin position="272"/>
        <end position="291"/>
    </location>
</feature>
<comment type="caution">
    <text evidence="7">The sequence shown here is derived from an EMBL/GenBank/DDBJ whole genome shotgun (WGS) entry which is preliminary data.</text>
</comment>
<dbReference type="InterPro" id="IPR020846">
    <property type="entry name" value="MFS_dom"/>
</dbReference>
<evidence type="ECO:0000256" key="4">
    <source>
        <dbReference type="ARBA" id="ARBA00023136"/>
    </source>
</evidence>
<dbReference type="InterPro" id="IPR011701">
    <property type="entry name" value="MFS"/>
</dbReference>
<feature type="transmembrane region" description="Helical" evidence="5">
    <location>
        <begin position="21"/>
        <end position="43"/>
    </location>
</feature>
<evidence type="ECO:0000256" key="2">
    <source>
        <dbReference type="ARBA" id="ARBA00022692"/>
    </source>
</evidence>
<keyword evidence="4 5" id="KW-0472">Membrane</keyword>
<evidence type="ECO:0000259" key="6">
    <source>
        <dbReference type="PROSITE" id="PS50850"/>
    </source>
</evidence>
<feature type="transmembrane region" description="Helical" evidence="5">
    <location>
        <begin position="365"/>
        <end position="387"/>
    </location>
</feature>
<dbReference type="SUPFAM" id="SSF103473">
    <property type="entry name" value="MFS general substrate transporter"/>
    <property type="match status" value="1"/>
</dbReference>
<evidence type="ECO:0000256" key="1">
    <source>
        <dbReference type="ARBA" id="ARBA00004651"/>
    </source>
</evidence>
<feature type="transmembrane region" description="Helical" evidence="5">
    <location>
        <begin position="303"/>
        <end position="322"/>
    </location>
</feature>
<comment type="subcellular location">
    <subcellularLocation>
        <location evidence="1">Cell membrane</location>
        <topology evidence="1">Multi-pass membrane protein</topology>
    </subcellularLocation>
</comment>
<feature type="domain" description="Major facilitator superfamily (MFS) profile" evidence="6">
    <location>
        <begin position="16"/>
        <end position="418"/>
    </location>
</feature>
<dbReference type="Pfam" id="PF07690">
    <property type="entry name" value="MFS_1"/>
    <property type="match status" value="2"/>
</dbReference>
<dbReference type="PROSITE" id="PS50850">
    <property type="entry name" value="MFS"/>
    <property type="match status" value="1"/>
</dbReference>
<dbReference type="InterPro" id="IPR005829">
    <property type="entry name" value="Sugar_transporter_CS"/>
</dbReference>
<dbReference type="EMBL" id="BAAATD010000001">
    <property type="protein sequence ID" value="GAA2574117.1"/>
    <property type="molecule type" value="Genomic_DNA"/>
</dbReference>
<dbReference type="Proteomes" id="UP001501509">
    <property type="component" value="Unassembled WGS sequence"/>
</dbReference>
<feature type="transmembrane region" description="Helical" evidence="5">
    <location>
        <begin position="95"/>
        <end position="114"/>
    </location>
</feature>
<feature type="transmembrane region" description="Helical" evidence="5">
    <location>
        <begin position="183"/>
        <end position="201"/>
    </location>
</feature>
<evidence type="ECO:0000313" key="8">
    <source>
        <dbReference type="Proteomes" id="UP001501509"/>
    </source>
</evidence>
<feature type="transmembrane region" description="Helical" evidence="5">
    <location>
        <begin position="120"/>
        <end position="142"/>
    </location>
</feature>
<evidence type="ECO:0000256" key="5">
    <source>
        <dbReference type="SAM" id="Phobius"/>
    </source>
</evidence>
<evidence type="ECO:0000256" key="3">
    <source>
        <dbReference type="ARBA" id="ARBA00022989"/>
    </source>
</evidence>
<gene>
    <name evidence="7" type="ORF">GCM10010411_02350</name>
</gene>
<keyword evidence="2 5" id="KW-0812">Transmembrane</keyword>
<dbReference type="PANTHER" id="PTHR23528:SF1">
    <property type="entry name" value="MAJOR FACILITATOR SUPERFAMILY (MFS) PROFILE DOMAIN-CONTAINING PROTEIN"/>
    <property type="match status" value="1"/>
</dbReference>
<proteinExistence type="predicted"/>
<feature type="transmembrane region" description="Helical" evidence="5">
    <location>
        <begin position="63"/>
        <end position="83"/>
    </location>
</feature>
<feature type="transmembrane region" description="Helical" evidence="5">
    <location>
        <begin position="236"/>
        <end position="257"/>
    </location>
</feature>
<name>A0ABN3PDJ6_9ACTN</name>
<reference evidence="7 8" key="1">
    <citation type="journal article" date="2019" name="Int. J. Syst. Evol. Microbiol.">
        <title>The Global Catalogue of Microorganisms (GCM) 10K type strain sequencing project: providing services to taxonomists for standard genome sequencing and annotation.</title>
        <authorList>
            <consortium name="The Broad Institute Genomics Platform"/>
            <consortium name="The Broad Institute Genome Sequencing Center for Infectious Disease"/>
            <person name="Wu L."/>
            <person name="Ma J."/>
        </authorList>
    </citation>
    <scope>NUCLEOTIDE SEQUENCE [LARGE SCALE GENOMIC DNA]</scope>
    <source>
        <strain evidence="7 8">JCM 6833</strain>
    </source>
</reference>
<organism evidence="7 8">
    <name type="scientific">Actinomadura fulvescens</name>
    <dbReference type="NCBI Taxonomy" id="46160"/>
    <lineage>
        <taxon>Bacteria</taxon>
        <taxon>Bacillati</taxon>
        <taxon>Actinomycetota</taxon>
        <taxon>Actinomycetes</taxon>
        <taxon>Streptosporangiales</taxon>
        <taxon>Thermomonosporaceae</taxon>
        <taxon>Actinomadura</taxon>
    </lineage>
</organism>
<protein>
    <submittedName>
        <fullName evidence="7">MFS transporter</fullName>
    </submittedName>
</protein>
<feature type="transmembrane region" description="Helical" evidence="5">
    <location>
        <begin position="154"/>
        <end position="177"/>
    </location>
</feature>
<evidence type="ECO:0000313" key="7">
    <source>
        <dbReference type="EMBL" id="GAA2574117.1"/>
    </source>
</evidence>
<dbReference type="Gene3D" id="1.20.1250.20">
    <property type="entry name" value="MFS general substrate transporter like domains"/>
    <property type="match status" value="2"/>
</dbReference>